<dbReference type="CDD" id="cd01284">
    <property type="entry name" value="Riboflavin_deaminase-reductase"/>
    <property type="match status" value="1"/>
</dbReference>
<dbReference type="GO" id="GO:0050661">
    <property type="term" value="F:NADP binding"/>
    <property type="evidence" value="ECO:0007669"/>
    <property type="project" value="InterPro"/>
</dbReference>
<evidence type="ECO:0000256" key="1">
    <source>
        <dbReference type="ARBA" id="ARBA00002151"/>
    </source>
</evidence>
<dbReference type="PANTHER" id="PTHR38011:SF7">
    <property type="entry name" value="2,5-DIAMINO-6-RIBOSYLAMINO-4(3H)-PYRIMIDINONE 5'-PHOSPHATE REDUCTASE"/>
    <property type="match status" value="1"/>
</dbReference>
<dbReference type="FunFam" id="3.40.140.10:FF:000025">
    <property type="entry name" value="Riboflavin biosynthesis protein RibD"/>
    <property type="match status" value="1"/>
</dbReference>
<dbReference type="RefSeq" id="WP_095500011.1">
    <property type="nucleotide sequence ID" value="NZ_BSPO01000002.1"/>
</dbReference>
<evidence type="ECO:0000313" key="18">
    <source>
        <dbReference type="EMBL" id="GLS82842.1"/>
    </source>
</evidence>
<evidence type="ECO:0000256" key="13">
    <source>
        <dbReference type="PIRNR" id="PIRNR006769"/>
    </source>
</evidence>
<name>A0AA37TR58_9GAMM</name>
<evidence type="ECO:0000256" key="7">
    <source>
        <dbReference type="ARBA" id="ARBA00022723"/>
    </source>
</evidence>
<gene>
    <name evidence="18" type="primary">ribD</name>
    <name evidence="18" type="ORF">GCM10007894_08190</name>
</gene>
<dbReference type="InterPro" id="IPR011549">
    <property type="entry name" value="RibD_C"/>
</dbReference>
<proteinExistence type="inferred from homology"/>
<keyword evidence="10 13" id="KW-0521">NADP</keyword>
<feature type="binding site" evidence="15">
    <location>
        <position position="218"/>
    </location>
    <ligand>
        <name>substrate</name>
    </ligand>
</feature>
<evidence type="ECO:0000256" key="10">
    <source>
        <dbReference type="ARBA" id="ARBA00022857"/>
    </source>
</evidence>
<evidence type="ECO:0000256" key="11">
    <source>
        <dbReference type="ARBA" id="ARBA00023002"/>
    </source>
</evidence>
<comment type="similarity">
    <text evidence="4 13">In the N-terminal section; belongs to the cytidine and deoxycytidylate deaminase family.</text>
</comment>
<dbReference type="Gene3D" id="3.40.140.10">
    <property type="entry name" value="Cytidine Deaminase, domain 2"/>
    <property type="match status" value="1"/>
</dbReference>
<feature type="binding site" evidence="15">
    <location>
        <position position="309"/>
    </location>
    <ligand>
        <name>substrate</name>
    </ligand>
</feature>
<dbReference type="EC" id="3.5.4.26" evidence="13"/>
<dbReference type="InterPro" id="IPR050765">
    <property type="entry name" value="Riboflavin_Biosynth_HTPR"/>
</dbReference>
<comment type="pathway">
    <text evidence="3 13">Cofactor biosynthesis; riboflavin biosynthesis; 5-amino-6-(D-ribitylamino)uracil from GTP: step 3/4.</text>
</comment>
<feature type="binding site" evidence="16">
    <location>
        <position position="86"/>
    </location>
    <ligand>
        <name>Zn(2+)</name>
        <dbReference type="ChEBI" id="CHEBI:29105"/>
        <note>catalytic</note>
    </ligand>
</feature>
<dbReference type="SUPFAM" id="SSF53597">
    <property type="entry name" value="Dihydrofolate reductase-like"/>
    <property type="match status" value="1"/>
</dbReference>
<feature type="binding site" evidence="15">
    <location>
        <position position="181"/>
    </location>
    <ligand>
        <name>NADP(+)</name>
        <dbReference type="ChEBI" id="CHEBI:58349"/>
    </ligand>
</feature>
<evidence type="ECO:0000256" key="9">
    <source>
        <dbReference type="ARBA" id="ARBA00022833"/>
    </source>
</evidence>
<dbReference type="PROSITE" id="PS00903">
    <property type="entry name" value="CYT_DCMP_DEAMINASES_1"/>
    <property type="match status" value="1"/>
</dbReference>
<feature type="binding site" evidence="16">
    <location>
        <position position="61"/>
    </location>
    <ligand>
        <name>Zn(2+)</name>
        <dbReference type="ChEBI" id="CHEBI:29105"/>
        <note>catalytic</note>
    </ligand>
</feature>
<dbReference type="AlphaFoldDB" id="A0AA37TR58"/>
<evidence type="ECO:0000256" key="16">
    <source>
        <dbReference type="PIRSR" id="PIRSR006769-3"/>
    </source>
</evidence>
<comment type="similarity">
    <text evidence="5 13">In the C-terminal section; belongs to the HTP reductase family.</text>
</comment>
<evidence type="ECO:0000256" key="6">
    <source>
        <dbReference type="ARBA" id="ARBA00022619"/>
    </source>
</evidence>
<dbReference type="PROSITE" id="PS51747">
    <property type="entry name" value="CYT_DCMP_DEAMINASES_2"/>
    <property type="match status" value="1"/>
</dbReference>
<evidence type="ECO:0000256" key="2">
    <source>
        <dbReference type="ARBA" id="ARBA00004882"/>
    </source>
</evidence>
<evidence type="ECO:0000256" key="5">
    <source>
        <dbReference type="ARBA" id="ARBA00007417"/>
    </source>
</evidence>
<reference evidence="18 19" key="1">
    <citation type="journal article" date="2014" name="Int. J. Syst. Evol. Microbiol.">
        <title>Complete genome sequence of Corynebacterium casei LMG S-19264T (=DSM 44701T), isolated from a smear-ripened cheese.</title>
        <authorList>
            <consortium name="US DOE Joint Genome Institute (JGI-PGF)"/>
            <person name="Walter F."/>
            <person name="Albersmeier A."/>
            <person name="Kalinowski J."/>
            <person name="Ruckert C."/>
        </authorList>
    </citation>
    <scope>NUCLEOTIDE SEQUENCE [LARGE SCALE GENOMIC DNA]</scope>
    <source>
        <strain evidence="18 19">NBRC 112785</strain>
    </source>
</reference>
<dbReference type="EC" id="1.1.1.193" evidence="13"/>
<keyword evidence="8 13" id="KW-0378">Hydrolase</keyword>
<feature type="binding site" evidence="16">
    <location>
        <position position="95"/>
    </location>
    <ligand>
        <name>Zn(2+)</name>
        <dbReference type="ChEBI" id="CHEBI:29105"/>
        <note>catalytic</note>
    </ligand>
</feature>
<feature type="binding site" evidence="15">
    <location>
        <position position="211"/>
    </location>
    <ligand>
        <name>NADP(+)</name>
        <dbReference type="ChEBI" id="CHEBI:58349"/>
    </ligand>
</feature>
<dbReference type="PANTHER" id="PTHR38011">
    <property type="entry name" value="DIHYDROFOLATE REDUCTASE FAMILY PROTEIN (AFU_ORTHOLOGUE AFUA_8G06820)"/>
    <property type="match status" value="1"/>
</dbReference>
<comment type="pathway">
    <text evidence="2 13">Cofactor biosynthesis; riboflavin biosynthesis; 5-amino-6-(D-ribitylamino)uracil from GTP: step 2/4.</text>
</comment>
<dbReference type="NCBIfam" id="TIGR00227">
    <property type="entry name" value="ribD_Cterm"/>
    <property type="match status" value="1"/>
</dbReference>
<dbReference type="PIRSF" id="PIRSF006769">
    <property type="entry name" value="RibD"/>
    <property type="match status" value="1"/>
</dbReference>
<keyword evidence="11 13" id="KW-0560">Oxidoreductase</keyword>
<feature type="binding site" evidence="15">
    <location>
        <position position="215"/>
    </location>
    <ligand>
        <name>substrate</name>
    </ligand>
</feature>
<comment type="caution">
    <text evidence="18">The sequence shown here is derived from an EMBL/GenBank/DDBJ whole genome shotgun (WGS) entry which is preliminary data.</text>
</comment>
<keyword evidence="7 13" id="KW-0479">Metal-binding</keyword>
<dbReference type="InterPro" id="IPR002125">
    <property type="entry name" value="CMP_dCMP_dom"/>
</dbReference>
<dbReference type="GO" id="GO:0009231">
    <property type="term" value="P:riboflavin biosynthetic process"/>
    <property type="evidence" value="ECO:0007669"/>
    <property type="project" value="UniProtKB-KW"/>
</dbReference>
<dbReference type="NCBIfam" id="TIGR00326">
    <property type="entry name" value="eubact_ribD"/>
    <property type="match status" value="1"/>
</dbReference>
<evidence type="ECO:0000259" key="17">
    <source>
        <dbReference type="PROSITE" id="PS51747"/>
    </source>
</evidence>
<dbReference type="Gene3D" id="3.40.430.10">
    <property type="entry name" value="Dihydrofolate Reductase, subunit A"/>
    <property type="match status" value="1"/>
</dbReference>
<evidence type="ECO:0000256" key="12">
    <source>
        <dbReference type="ARBA" id="ARBA00023268"/>
    </source>
</evidence>
<evidence type="ECO:0000256" key="4">
    <source>
        <dbReference type="ARBA" id="ARBA00005259"/>
    </source>
</evidence>
<keyword evidence="6 13" id="KW-0686">Riboflavin biosynthesis</keyword>
<evidence type="ECO:0000256" key="8">
    <source>
        <dbReference type="ARBA" id="ARBA00022801"/>
    </source>
</evidence>
<evidence type="ECO:0000256" key="15">
    <source>
        <dbReference type="PIRSR" id="PIRSR006769-2"/>
    </source>
</evidence>
<feature type="binding site" evidence="15">
    <location>
        <position position="165"/>
    </location>
    <ligand>
        <name>NADP(+)</name>
        <dbReference type="ChEBI" id="CHEBI:58349"/>
    </ligand>
</feature>
<dbReference type="EMBL" id="BSPO01000002">
    <property type="protein sequence ID" value="GLS82842.1"/>
    <property type="molecule type" value="Genomic_DNA"/>
</dbReference>
<dbReference type="Pfam" id="PF01872">
    <property type="entry name" value="RibD_C"/>
    <property type="match status" value="1"/>
</dbReference>
<dbReference type="Proteomes" id="UP001157439">
    <property type="component" value="Unassembled WGS sequence"/>
</dbReference>
<comment type="cofactor">
    <cofactor evidence="13 16">
        <name>Zn(2+)</name>
        <dbReference type="ChEBI" id="CHEBI:29105"/>
    </cofactor>
    <text evidence="13 16">Binds 1 zinc ion.</text>
</comment>
<feature type="binding site" evidence="15">
    <location>
        <position position="207"/>
    </location>
    <ligand>
        <name>NADP(+)</name>
        <dbReference type="ChEBI" id="CHEBI:58349"/>
    </ligand>
</feature>
<feature type="binding site" evidence="15">
    <location>
        <position position="195"/>
    </location>
    <ligand>
        <name>NADP(+)</name>
        <dbReference type="ChEBI" id="CHEBI:58349"/>
    </ligand>
</feature>
<dbReference type="Pfam" id="PF00383">
    <property type="entry name" value="dCMP_cyt_deam_1"/>
    <property type="match status" value="1"/>
</dbReference>
<dbReference type="SUPFAM" id="SSF53927">
    <property type="entry name" value="Cytidine deaminase-like"/>
    <property type="match status" value="1"/>
</dbReference>
<dbReference type="InterPro" id="IPR016192">
    <property type="entry name" value="APOBEC/CMP_deaminase_Zn-bd"/>
</dbReference>
<dbReference type="InterPro" id="IPR002734">
    <property type="entry name" value="RibDG_C"/>
</dbReference>
<feature type="active site" description="Proton donor" evidence="14">
    <location>
        <position position="63"/>
    </location>
</feature>
<dbReference type="GO" id="GO:0008270">
    <property type="term" value="F:zinc ion binding"/>
    <property type="evidence" value="ECO:0007669"/>
    <property type="project" value="InterPro"/>
</dbReference>
<dbReference type="InterPro" id="IPR004794">
    <property type="entry name" value="Eubact_RibD"/>
</dbReference>
<comment type="catalytic activity">
    <reaction evidence="13">
        <text>5-amino-6-(5-phospho-D-ribitylamino)uracil + NADP(+) = 5-amino-6-(5-phospho-D-ribosylamino)uracil + NADPH + H(+)</text>
        <dbReference type="Rhea" id="RHEA:17845"/>
        <dbReference type="ChEBI" id="CHEBI:15378"/>
        <dbReference type="ChEBI" id="CHEBI:57783"/>
        <dbReference type="ChEBI" id="CHEBI:58349"/>
        <dbReference type="ChEBI" id="CHEBI:58421"/>
        <dbReference type="ChEBI" id="CHEBI:58453"/>
        <dbReference type="EC" id="1.1.1.193"/>
    </reaction>
</comment>
<evidence type="ECO:0000313" key="19">
    <source>
        <dbReference type="Proteomes" id="UP001157439"/>
    </source>
</evidence>
<feature type="domain" description="CMP/dCMP-type deaminase" evidence="17">
    <location>
        <begin position="12"/>
        <end position="134"/>
    </location>
</feature>
<feature type="binding site" evidence="15">
    <location>
        <begin position="311"/>
        <end position="317"/>
    </location>
    <ligand>
        <name>NADP(+)</name>
        <dbReference type="ChEBI" id="CHEBI:58349"/>
    </ligand>
</feature>
<evidence type="ECO:0000256" key="3">
    <source>
        <dbReference type="ARBA" id="ARBA00004910"/>
    </source>
</evidence>
<dbReference type="GO" id="GO:0008835">
    <property type="term" value="F:diaminohydroxyphosphoribosylaminopyrimidine deaminase activity"/>
    <property type="evidence" value="ECO:0007669"/>
    <property type="project" value="UniProtKB-EC"/>
</dbReference>
<accession>A0AA37TR58</accession>
<keyword evidence="12" id="KW-0511">Multifunctional enzyme</keyword>
<comment type="catalytic activity">
    <reaction evidence="13">
        <text>2,5-diamino-6-hydroxy-4-(5-phosphoribosylamino)-pyrimidine + H2O + H(+) = 5-amino-6-(5-phospho-D-ribosylamino)uracil + NH4(+)</text>
        <dbReference type="Rhea" id="RHEA:21868"/>
        <dbReference type="ChEBI" id="CHEBI:15377"/>
        <dbReference type="ChEBI" id="CHEBI:15378"/>
        <dbReference type="ChEBI" id="CHEBI:28938"/>
        <dbReference type="ChEBI" id="CHEBI:58453"/>
        <dbReference type="ChEBI" id="CHEBI:58614"/>
        <dbReference type="EC" id="3.5.4.26"/>
    </reaction>
</comment>
<dbReference type="InterPro" id="IPR024072">
    <property type="entry name" value="DHFR-like_dom_sf"/>
</dbReference>
<protein>
    <recommendedName>
        <fullName evidence="13">Riboflavin biosynthesis protein RibD</fullName>
    </recommendedName>
    <domain>
        <recommendedName>
            <fullName evidence="13">Diaminohydroxyphosphoribosylaminopyrimidine deaminase</fullName>
            <shortName evidence="13">DRAP deaminase</shortName>
            <ecNumber evidence="13">3.5.4.26</ecNumber>
        </recommendedName>
        <alternativeName>
            <fullName evidence="13">Riboflavin-specific deaminase</fullName>
        </alternativeName>
    </domain>
    <domain>
        <recommendedName>
            <fullName evidence="13">5-amino-6-(5-phosphoribosylamino)uracil reductase</fullName>
            <ecNumber evidence="13">1.1.1.193</ecNumber>
        </recommendedName>
        <alternativeName>
            <fullName evidence="13">HTP reductase</fullName>
        </alternativeName>
    </domain>
</protein>
<keyword evidence="19" id="KW-1185">Reference proteome</keyword>
<feature type="binding site" evidence="15">
    <location>
        <position position="179"/>
    </location>
    <ligand>
        <name>substrate</name>
    </ligand>
</feature>
<organism evidence="18 19">
    <name type="scientific">Paraferrimonas haliotis</name>
    <dbReference type="NCBI Taxonomy" id="2013866"/>
    <lineage>
        <taxon>Bacteria</taxon>
        <taxon>Pseudomonadati</taxon>
        <taxon>Pseudomonadota</taxon>
        <taxon>Gammaproteobacteria</taxon>
        <taxon>Alteromonadales</taxon>
        <taxon>Ferrimonadaceae</taxon>
        <taxon>Paraferrimonas</taxon>
    </lineage>
</organism>
<sequence>MTQDLATPHVSSVDIEMMQRAIRLARKGRYSTRPNPKVGCVIVANGHVVGEGYHIKAGGPHAEVHALAQAADKAQGACAYVTLEPCSHFGRTPPCAQALIDAKVSKVVVAMVDPNPQVAGKGIAMLQQAGIEVVTGVLQTQARALNPGFFKRMETGLPYVRVKLAATLDGKTALANGESKWITGPQARTDVQDWRALSCAVITGRGTVQRDNPSLTVRPQQWAAYGRDLQQLSQLQAPLRVVLDRQAKLTPSIQMAQDKQPLLLVSQQDYRCQWPDWVKTEQLSQSDPDDLKQLLELLAKQGINEVLVEAGATLAGAFVQQQLVDELILYQAPKLIGNDGRDLLKHDALSRMEQVSLLTCIESRQFGVDTRLILKRD</sequence>
<comment type="function">
    <text evidence="1 13">Converts 2,5-diamino-6-(ribosylamino)-4(3h)-pyrimidinone 5'-phosphate into 5-amino-6-(ribosylamino)-2,4(1h,3h)-pyrimidinedione 5'-phosphate.</text>
</comment>
<dbReference type="InterPro" id="IPR016193">
    <property type="entry name" value="Cytidine_deaminase-like"/>
</dbReference>
<dbReference type="GO" id="GO:0008703">
    <property type="term" value="F:5-amino-6-(5-phosphoribosylamino)uracil reductase activity"/>
    <property type="evidence" value="ECO:0007669"/>
    <property type="project" value="UniProtKB-EC"/>
</dbReference>
<keyword evidence="9 13" id="KW-0862">Zinc</keyword>
<evidence type="ECO:0000256" key="14">
    <source>
        <dbReference type="PIRSR" id="PIRSR006769-1"/>
    </source>
</evidence>